<comment type="caution">
    <text evidence="6">The sequence shown here is derived from an EMBL/GenBank/DDBJ whole genome shotgun (WGS) entry which is preliminary data.</text>
</comment>
<evidence type="ECO:0000313" key="6">
    <source>
        <dbReference type="EMBL" id="MDG9699028.1"/>
    </source>
</evidence>
<dbReference type="EMBL" id="JARVII010000007">
    <property type="protein sequence ID" value="MDG9699028.1"/>
    <property type="molecule type" value="Genomic_DNA"/>
</dbReference>
<comment type="cofactor">
    <cofactor evidence="1">
        <name>FAD</name>
        <dbReference type="ChEBI" id="CHEBI:57692"/>
    </cofactor>
</comment>
<dbReference type="InterPro" id="IPR036188">
    <property type="entry name" value="FAD/NAD-bd_sf"/>
</dbReference>
<protein>
    <submittedName>
        <fullName evidence="6">TIGR03862 family flavoprotein</fullName>
    </submittedName>
</protein>
<dbReference type="InterPro" id="IPR023166">
    <property type="entry name" value="BaiN-like_dom_sf"/>
</dbReference>
<accession>A0AAW6RF41</accession>
<dbReference type="NCBIfam" id="TIGR00275">
    <property type="entry name" value="aminoacetone oxidase family FAD-binding enzyme"/>
    <property type="match status" value="1"/>
</dbReference>
<evidence type="ECO:0000313" key="7">
    <source>
        <dbReference type="Proteomes" id="UP001237156"/>
    </source>
</evidence>
<proteinExistence type="predicted"/>
<dbReference type="RefSeq" id="WP_279524009.1">
    <property type="nucleotide sequence ID" value="NZ_JARVII010000007.1"/>
</dbReference>
<reference evidence="6 7" key="1">
    <citation type="submission" date="2023-04" db="EMBL/GenBank/DDBJ databases">
        <title>Ottowia paracancer sp. nov., isolated from human stomach.</title>
        <authorList>
            <person name="Song Y."/>
        </authorList>
    </citation>
    <scope>NUCLEOTIDE SEQUENCE [LARGE SCALE GENOMIC DNA]</scope>
    <source>
        <strain evidence="6 7">10c7w1</strain>
    </source>
</reference>
<dbReference type="SUPFAM" id="SSF160996">
    <property type="entry name" value="HI0933 insert domain-like"/>
    <property type="match status" value="1"/>
</dbReference>
<evidence type="ECO:0000256" key="2">
    <source>
        <dbReference type="ARBA" id="ARBA00022630"/>
    </source>
</evidence>
<evidence type="ECO:0000256" key="3">
    <source>
        <dbReference type="ARBA" id="ARBA00022827"/>
    </source>
</evidence>
<dbReference type="PRINTS" id="PR00419">
    <property type="entry name" value="ADXRDTASE"/>
</dbReference>
<dbReference type="Pfam" id="PF22780">
    <property type="entry name" value="HI0933_like_1st"/>
    <property type="match status" value="1"/>
</dbReference>
<dbReference type="InterPro" id="IPR055178">
    <property type="entry name" value="RsdA/BaiN/AoA(So)-like_dom"/>
</dbReference>
<dbReference type="AlphaFoldDB" id="A0AAW6RF41"/>
<keyword evidence="2" id="KW-0285">Flavoprotein</keyword>
<dbReference type="Gene3D" id="2.40.30.10">
    <property type="entry name" value="Translation factors"/>
    <property type="match status" value="1"/>
</dbReference>
<dbReference type="Proteomes" id="UP001237156">
    <property type="component" value="Unassembled WGS sequence"/>
</dbReference>
<dbReference type="Pfam" id="PF03486">
    <property type="entry name" value="HI0933_like"/>
    <property type="match status" value="1"/>
</dbReference>
<organism evidence="6 7">
    <name type="scientific">Ottowia cancrivicina</name>
    <dbReference type="NCBI Taxonomy" id="3040346"/>
    <lineage>
        <taxon>Bacteria</taxon>
        <taxon>Pseudomonadati</taxon>
        <taxon>Pseudomonadota</taxon>
        <taxon>Betaproteobacteria</taxon>
        <taxon>Burkholderiales</taxon>
        <taxon>Comamonadaceae</taxon>
        <taxon>Ottowia</taxon>
    </lineage>
</organism>
<dbReference type="NCBIfam" id="TIGR03862">
    <property type="entry name" value="flavo_PP4765"/>
    <property type="match status" value="1"/>
</dbReference>
<evidence type="ECO:0000259" key="5">
    <source>
        <dbReference type="Pfam" id="PF22780"/>
    </source>
</evidence>
<feature type="domain" description="RsdA/BaiN/AoA(So)-like Rossmann fold-like" evidence="4">
    <location>
        <begin position="16"/>
        <end position="444"/>
    </location>
</feature>
<keyword evidence="3" id="KW-0274">FAD</keyword>
<feature type="domain" description="RsdA/BaiN/AoA(So)-like insert" evidence="5">
    <location>
        <begin position="220"/>
        <end position="392"/>
    </location>
</feature>
<evidence type="ECO:0000259" key="4">
    <source>
        <dbReference type="Pfam" id="PF03486"/>
    </source>
</evidence>
<dbReference type="Gene3D" id="1.10.8.260">
    <property type="entry name" value="HI0933 insert domain-like"/>
    <property type="match status" value="1"/>
</dbReference>
<dbReference type="InterPro" id="IPR057661">
    <property type="entry name" value="RsdA/BaiN/AoA(So)_Rossmann"/>
</dbReference>
<dbReference type="InterPro" id="IPR004792">
    <property type="entry name" value="BaiN-like"/>
</dbReference>
<dbReference type="PANTHER" id="PTHR42887">
    <property type="entry name" value="OS12G0638800 PROTEIN"/>
    <property type="match status" value="1"/>
</dbReference>
<dbReference type="InterPro" id="IPR022460">
    <property type="entry name" value="Flavoprotein_PP4765"/>
</dbReference>
<dbReference type="Gene3D" id="3.50.50.60">
    <property type="entry name" value="FAD/NAD(P)-binding domain"/>
    <property type="match status" value="1"/>
</dbReference>
<name>A0AAW6RF41_9BURK</name>
<dbReference type="PANTHER" id="PTHR42887:SF1">
    <property type="entry name" value="BLR3961 PROTEIN"/>
    <property type="match status" value="1"/>
</dbReference>
<keyword evidence="7" id="KW-1185">Reference proteome</keyword>
<gene>
    <name evidence="6" type="ORF">QB898_04720</name>
</gene>
<dbReference type="SUPFAM" id="SSF51905">
    <property type="entry name" value="FAD/NAD(P)-binding domain"/>
    <property type="match status" value="1"/>
</dbReference>
<sequence>MTGAPDTAAPAARVTAAIIGAGPAGLMAAQVLSQAGVPVDVFDAMPSAGRKFLLAGKGGLNLTHSEPLPAFIRRYGARQAEAAAWLQAFGPQAVREWAAALGVATFVGTSGRVFPQEMKAAPLLRAWLRRLRQPASGGAPVRLHMRHRCVGARPAAPEAPGQAGAGVIFRLETPDGARCVQASAGLLALGGASWPRLGSDGAWTRWLAAPGVADLIAPLRPANCGFDAAGPGGSGWSPYFAQRFAGQPLKSVALRVTAPGAGPQGAALFERQGEFVVTAAGVEGSLIYAASALLRETIAAHGHAVFWLDLLPARSAAQVQAALLAPRGSQSLASHLRKKLRLDAIKTALLHELLPRAALRTGSESEAAGLAAAIKALPVRLTAPRPVQEAISTAGGVRLEHLTDGLMLRRWPGLFCAGEMLDWEAPTGGYLLTACLASGHVAGQAMRRWLQAGPGADFTSQTATKTGANSGGL</sequence>
<evidence type="ECO:0000256" key="1">
    <source>
        <dbReference type="ARBA" id="ARBA00001974"/>
    </source>
</evidence>